<dbReference type="GO" id="GO:0008486">
    <property type="term" value="F:diphosphoinositol-polyphosphate diphosphatase activity"/>
    <property type="evidence" value="ECO:0007669"/>
    <property type="project" value="UniProtKB-EC"/>
</dbReference>
<keyword evidence="5" id="KW-0963">Cytoplasm</keyword>
<dbReference type="PANTHER" id="PTHR12629">
    <property type="entry name" value="DIPHOSPHOINOSITOL POLYPHOSPHATE PHOSPHOHYDROLASE"/>
    <property type="match status" value="1"/>
</dbReference>
<comment type="subcellular location">
    <subcellularLocation>
        <location evidence="2">Cytoplasm</location>
    </subcellularLocation>
</comment>
<evidence type="ECO:0000256" key="1">
    <source>
        <dbReference type="ARBA" id="ARBA00001946"/>
    </source>
</evidence>
<dbReference type="GO" id="GO:0005634">
    <property type="term" value="C:nucleus"/>
    <property type="evidence" value="ECO:0007669"/>
    <property type="project" value="TreeGrafter"/>
</dbReference>
<comment type="similarity">
    <text evidence="3">Belongs to the Nudix hydrolase family. DIPP subfamily.</text>
</comment>
<evidence type="ECO:0000256" key="9">
    <source>
        <dbReference type="ARBA" id="ARBA00033994"/>
    </source>
</evidence>
<comment type="catalytic activity">
    <reaction evidence="9">
        <text>diphospho-myo-inositol polyphosphate + H2O = myo-inositol polyphosphate + phosphate.</text>
        <dbReference type="EC" id="3.6.1.52"/>
    </reaction>
</comment>
<dbReference type="GO" id="GO:0046872">
    <property type="term" value="F:metal ion binding"/>
    <property type="evidence" value="ECO:0007669"/>
    <property type="project" value="UniProtKB-KW"/>
</dbReference>
<keyword evidence="6" id="KW-0479">Metal-binding</keyword>
<dbReference type="PROSITE" id="PS00893">
    <property type="entry name" value="NUDIX_BOX"/>
    <property type="match status" value="1"/>
</dbReference>
<dbReference type="GO" id="GO:1901911">
    <property type="term" value="P:adenosine 5'-(hexahydrogen pentaphosphate) catabolic process"/>
    <property type="evidence" value="ECO:0007669"/>
    <property type="project" value="TreeGrafter"/>
</dbReference>
<dbReference type="EMBL" id="CAJVCH010571566">
    <property type="protein sequence ID" value="CAG7837868.1"/>
    <property type="molecule type" value="Genomic_DNA"/>
</dbReference>
<name>A0A8J2PNN8_9HEXA</name>
<dbReference type="PROSITE" id="PS51462">
    <property type="entry name" value="NUDIX"/>
    <property type="match status" value="1"/>
</dbReference>
<evidence type="ECO:0000256" key="7">
    <source>
        <dbReference type="ARBA" id="ARBA00022801"/>
    </source>
</evidence>
<keyword evidence="7" id="KW-0378">Hydrolase</keyword>
<evidence type="ECO:0000256" key="3">
    <source>
        <dbReference type="ARBA" id="ARBA00008266"/>
    </source>
</evidence>
<dbReference type="CDD" id="cd04666">
    <property type="entry name" value="NUDIX_DIPP2_like_Nudt4"/>
    <property type="match status" value="1"/>
</dbReference>
<evidence type="ECO:0000256" key="6">
    <source>
        <dbReference type="ARBA" id="ARBA00022723"/>
    </source>
</evidence>
<dbReference type="FunFam" id="3.90.79.10:FF:000002">
    <property type="entry name" value="diphosphoinositol polyphosphate phosphohydrolase 1"/>
    <property type="match status" value="1"/>
</dbReference>
<comment type="cofactor">
    <cofactor evidence="1">
        <name>Mg(2+)</name>
        <dbReference type="ChEBI" id="CHEBI:18420"/>
    </cofactor>
</comment>
<evidence type="ECO:0000256" key="5">
    <source>
        <dbReference type="ARBA" id="ARBA00022490"/>
    </source>
</evidence>
<dbReference type="GO" id="GO:0071543">
    <property type="term" value="P:diphosphoinositol polyphosphate metabolic process"/>
    <property type="evidence" value="ECO:0007669"/>
    <property type="project" value="TreeGrafter"/>
</dbReference>
<sequence>MVKEKPNSTRIYDQDGYRQRAACICVKNESETEVLMVSSSRNSDQWIFPGGGLEPDETSTMAAIREVTEEAGVRGKLGRCLGTFENQERKHRTAVYVMIVTEELAEWDDARNIGRKRKWFNLEEAVEQLAVHKPSHLNYLNNFRANSKMNHETDNGAETS</sequence>
<dbReference type="AlphaFoldDB" id="A0A8J2PNN8"/>
<dbReference type="InterPro" id="IPR020084">
    <property type="entry name" value="NUDIX_hydrolase_CS"/>
</dbReference>
<dbReference type="Pfam" id="PF00293">
    <property type="entry name" value="NUDIX"/>
    <property type="match status" value="1"/>
</dbReference>
<reference evidence="11" key="1">
    <citation type="submission" date="2021-06" db="EMBL/GenBank/DDBJ databases">
        <authorList>
            <person name="Hodson N. C."/>
            <person name="Mongue J. A."/>
            <person name="Jaron S. K."/>
        </authorList>
    </citation>
    <scope>NUCLEOTIDE SEQUENCE</scope>
</reference>
<organism evidence="11 12">
    <name type="scientific">Allacma fusca</name>
    <dbReference type="NCBI Taxonomy" id="39272"/>
    <lineage>
        <taxon>Eukaryota</taxon>
        <taxon>Metazoa</taxon>
        <taxon>Ecdysozoa</taxon>
        <taxon>Arthropoda</taxon>
        <taxon>Hexapoda</taxon>
        <taxon>Collembola</taxon>
        <taxon>Symphypleona</taxon>
        <taxon>Sminthuridae</taxon>
        <taxon>Allacma</taxon>
    </lineage>
</organism>
<protein>
    <recommendedName>
        <fullName evidence="4">diphosphoinositol-polyphosphate diphosphatase</fullName>
        <ecNumber evidence="4">3.6.1.52</ecNumber>
    </recommendedName>
</protein>
<feature type="domain" description="Nudix hydrolase" evidence="10">
    <location>
        <begin position="17"/>
        <end position="144"/>
    </location>
</feature>
<dbReference type="GO" id="GO:0005737">
    <property type="term" value="C:cytoplasm"/>
    <property type="evidence" value="ECO:0007669"/>
    <property type="project" value="UniProtKB-SubCell"/>
</dbReference>
<dbReference type="Proteomes" id="UP000708208">
    <property type="component" value="Unassembled WGS sequence"/>
</dbReference>
<dbReference type="GO" id="GO:1901909">
    <property type="term" value="P:diadenosine hexaphosphate catabolic process"/>
    <property type="evidence" value="ECO:0007669"/>
    <property type="project" value="TreeGrafter"/>
</dbReference>
<evidence type="ECO:0000259" key="10">
    <source>
        <dbReference type="PROSITE" id="PS51462"/>
    </source>
</evidence>
<gene>
    <name evidence="11" type="ORF">AFUS01_LOCUS46911</name>
</gene>
<dbReference type="GO" id="GO:1901907">
    <property type="term" value="P:diadenosine pentaphosphate catabolic process"/>
    <property type="evidence" value="ECO:0007669"/>
    <property type="project" value="TreeGrafter"/>
</dbReference>
<dbReference type="GO" id="GO:0034431">
    <property type="term" value="F:bis(5'-adenosyl)-hexaphosphatase activity"/>
    <property type="evidence" value="ECO:0007669"/>
    <property type="project" value="TreeGrafter"/>
</dbReference>
<dbReference type="InterPro" id="IPR047198">
    <property type="entry name" value="DDP-like_NUDIX"/>
</dbReference>
<dbReference type="InterPro" id="IPR000086">
    <property type="entry name" value="NUDIX_hydrolase_dom"/>
</dbReference>
<proteinExistence type="inferred from homology"/>
<evidence type="ECO:0000313" key="12">
    <source>
        <dbReference type="Proteomes" id="UP000708208"/>
    </source>
</evidence>
<dbReference type="GO" id="GO:0000298">
    <property type="term" value="F:endopolyphosphatase activity"/>
    <property type="evidence" value="ECO:0007669"/>
    <property type="project" value="TreeGrafter"/>
</dbReference>
<evidence type="ECO:0000256" key="8">
    <source>
        <dbReference type="ARBA" id="ARBA00022842"/>
    </source>
</evidence>
<evidence type="ECO:0000256" key="4">
    <source>
        <dbReference type="ARBA" id="ARBA00012527"/>
    </source>
</evidence>
<dbReference type="EC" id="3.6.1.52" evidence="4"/>
<keyword evidence="12" id="KW-1185">Reference proteome</keyword>
<keyword evidence="8" id="KW-0460">Magnesium</keyword>
<comment type="caution">
    <text evidence="11">The sequence shown here is derived from an EMBL/GenBank/DDBJ whole genome shotgun (WGS) entry which is preliminary data.</text>
</comment>
<evidence type="ECO:0000256" key="2">
    <source>
        <dbReference type="ARBA" id="ARBA00004496"/>
    </source>
</evidence>
<evidence type="ECO:0000313" key="11">
    <source>
        <dbReference type="EMBL" id="CAG7837868.1"/>
    </source>
</evidence>
<dbReference type="PANTHER" id="PTHR12629:SF0">
    <property type="entry name" value="DIPHOSPHOINOSITOL-POLYPHOSPHATE DIPHOSPHATASE"/>
    <property type="match status" value="1"/>
</dbReference>
<accession>A0A8J2PNN8</accession>
<dbReference type="GO" id="GO:0034432">
    <property type="term" value="F:bis(5'-adenosyl)-pentaphosphatase activity"/>
    <property type="evidence" value="ECO:0007669"/>
    <property type="project" value="TreeGrafter"/>
</dbReference>
<dbReference type="OrthoDB" id="2011998at2759"/>